<dbReference type="EMBL" id="JAUBYV010000001">
    <property type="protein sequence ID" value="KAK2629325.1"/>
    <property type="molecule type" value="Genomic_DNA"/>
</dbReference>
<evidence type="ECO:0000259" key="2">
    <source>
        <dbReference type="Pfam" id="PF13002"/>
    </source>
</evidence>
<dbReference type="Proteomes" id="UP001285354">
    <property type="component" value="Unassembled WGS sequence"/>
</dbReference>
<dbReference type="PANTHER" id="PTHR11188">
    <property type="entry name" value="ARRESTIN DOMAIN CONTAINING PROTEIN"/>
    <property type="match status" value="1"/>
</dbReference>
<evidence type="ECO:0000313" key="4">
    <source>
        <dbReference type="Proteomes" id="UP001285354"/>
    </source>
</evidence>
<reference evidence="3" key="1">
    <citation type="submission" date="2023-06" db="EMBL/GenBank/DDBJ databases">
        <title>Draft genome of Marssonina rosae.</title>
        <authorList>
            <person name="Cheng Q."/>
        </authorList>
    </citation>
    <scope>NUCLEOTIDE SEQUENCE</scope>
    <source>
        <strain evidence="3">R4</strain>
    </source>
</reference>
<proteinExistence type="predicted"/>
<organism evidence="3 4">
    <name type="scientific">Diplocarpon rosae</name>
    <dbReference type="NCBI Taxonomy" id="946125"/>
    <lineage>
        <taxon>Eukaryota</taxon>
        <taxon>Fungi</taxon>
        <taxon>Dikarya</taxon>
        <taxon>Ascomycota</taxon>
        <taxon>Pezizomycotina</taxon>
        <taxon>Leotiomycetes</taxon>
        <taxon>Helotiales</taxon>
        <taxon>Drepanopezizaceae</taxon>
        <taxon>Diplocarpon</taxon>
    </lineage>
</organism>
<dbReference type="InterPro" id="IPR024391">
    <property type="entry name" value="LDB19_N"/>
</dbReference>
<dbReference type="Gene3D" id="2.60.40.640">
    <property type="match status" value="1"/>
</dbReference>
<dbReference type="AlphaFoldDB" id="A0AAD9WFE0"/>
<evidence type="ECO:0000256" key="1">
    <source>
        <dbReference type="SAM" id="MobiDB-lite"/>
    </source>
</evidence>
<dbReference type="SUPFAM" id="SSF81296">
    <property type="entry name" value="E set domains"/>
    <property type="match status" value="1"/>
</dbReference>
<dbReference type="GO" id="GO:0005886">
    <property type="term" value="C:plasma membrane"/>
    <property type="evidence" value="ECO:0007669"/>
    <property type="project" value="TreeGrafter"/>
</dbReference>
<protein>
    <recommendedName>
        <fullName evidence="2">LDB19 N-terminal domain-containing protein</fullName>
    </recommendedName>
</protein>
<keyword evidence="4" id="KW-1185">Reference proteome</keyword>
<dbReference type="InterPro" id="IPR014752">
    <property type="entry name" value="Arrestin-like_C"/>
</dbReference>
<accession>A0AAD9WFE0</accession>
<sequence length="461" mass="50956">MSHWVSHLLRSHNAFDFPADRKNPRRTSSSSRPSTAARKLSCSKSSLRLENHSVTMQGVKRLSQVLHSPKGSSTKASQQKNVILGLEIESSPLLMHGTTVSSSGALLSASLKLQINEDYTTFAEPLVLKLALEVKRKKPFHSHCEECTHQVTEMQRFTFMSGPATLRRGEHSYPFSFLLPGHLPSSMKGALTTIEYTLRASVTPKNGDAITLKHVLEVKRAVAPSETTRKSLRIFPPTNLKANVELPSVIHPIGTTTVSMRIDGSVKRNADTGLQTQWRLTRVTWRLEETEVAISPACPKHAAKAGNHEQKRGIRHQDTRTIGTKELEQGGWKADYSTPDGTIELEFPMSIRGDVKPICDVKAADGTEVSHKLVVEMIVSEELSHTQRPKQVSPTGAARVLRMHFNTILTQRSGLGISWDEETPPLYENVPASPPEYGMAVVEDYTGPPIPAYEDLSPLES</sequence>
<gene>
    <name evidence="3" type="ORF">QTJ16_000145</name>
</gene>
<dbReference type="GO" id="GO:0030674">
    <property type="term" value="F:protein-macromolecule adaptor activity"/>
    <property type="evidence" value="ECO:0007669"/>
    <property type="project" value="TreeGrafter"/>
</dbReference>
<feature type="domain" description="LDB19 N-terminal" evidence="2">
    <location>
        <begin position="127"/>
        <end position="303"/>
    </location>
</feature>
<feature type="compositionally biased region" description="Low complexity" evidence="1">
    <location>
        <begin position="26"/>
        <end position="42"/>
    </location>
</feature>
<dbReference type="GO" id="GO:0070086">
    <property type="term" value="P:ubiquitin-dependent endocytosis"/>
    <property type="evidence" value="ECO:0007669"/>
    <property type="project" value="TreeGrafter"/>
</dbReference>
<comment type="caution">
    <text evidence="3">The sequence shown here is derived from an EMBL/GenBank/DDBJ whole genome shotgun (WGS) entry which is preliminary data.</text>
</comment>
<dbReference type="GO" id="GO:0031625">
    <property type="term" value="F:ubiquitin protein ligase binding"/>
    <property type="evidence" value="ECO:0007669"/>
    <property type="project" value="TreeGrafter"/>
</dbReference>
<dbReference type="PANTHER" id="PTHR11188:SF76">
    <property type="entry name" value="PROTEIN LDB19"/>
    <property type="match status" value="1"/>
</dbReference>
<dbReference type="Pfam" id="PF13002">
    <property type="entry name" value="LDB19"/>
    <property type="match status" value="1"/>
</dbReference>
<feature type="region of interest" description="Disordered" evidence="1">
    <location>
        <begin position="16"/>
        <end position="42"/>
    </location>
</feature>
<dbReference type="InterPro" id="IPR050357">
    <property type="entry name" value="Arrestin_domain-protein"/>
</dbReference>
<name>A0AAD9WFE0_9HELO</name>
<dbReference type="GO" id="GO:0005829">
    <property type="term" value="C:cytosol"/>
    <property type="evidence" value="ECO:0007669"/>
    <property type="project" value="TreeGrafter"/>
</dbReference>
<dbReference type="InterPro" id="IPR014756">
    <property type="entry name" value="Ig_E-set"/>
</dbReference>
<evidence type="ECO:0000313" key="3">
    <source>
        <dbReference type="EMBL" id="KAK2629325.1"/>
    </source>
</evidence>